<accession>A0A399RE89</accession>
<feature type="region of interest" description="Disordered" evidence="1">
    <location>
        <begin position="235"/>
        <end position="267"/>
    </location>
</feature>
<dbReference type="Pfam" id="PF09976">
    <property type="entry name" value="TPR_21"/>
    <property type="match status" value="1"/>
</dbReference>
<evidence type="ECO:0000313" key="5">
    <source>
        <dbReference type="Proteomes" id="UP000266385"/>
    </source>
</evidence>
<proteinExistence type="predicted"/>
<keyword evidence="2" id="KW-0812">Transmembrane</keyword>
<evidence type="ECO:0000259" key="3">
    <source>
        <dbReference type="Pfam" id="PF09976"/>
    </source>
</evidence>
<keyword evidence="2" id="KW-0472">Membrane</keyword>
<dbReference type="InterPro" id="IPR018704">
    <property type="entry name" value="SecYEG/CpoB_TPR"/>
</dbReference>
<gene>
    <name evidence="4" type="ORF">D1223_10560</name>
</gene>
<evidence type="ECO:0000256" key="1">
    <source>
        <dbReference type="SAM" id="MobiDB-lite"/>
    </source>
</evidence>
<evidence type="ECO:0000256" key="2">
    <source>
        <dbReference type="SAM" id="Phobius"/>
    </source>
</evidence>
<keyword evidence="2" id="KW-1133">Transmembrane helix</keyword>
<dbReference type="AlphaFoldDB" id="A0A399RE89"/>
<evidence type="ECO:0000313" key="4">
    <source>
        <dbReference type="EMBL" id="RIJ27859.1"/>
    </source>
</evidence>
<protein>
    <recommendedName>
        <fullName evidence="3">Ancillary SecYEG translocon subunit/Cell division coordinator CpoB TPR domain-containing protein</fullName>
    </recommendedName>
</protein>
<comment type="caution">
    <text evidence="4">The sequence shown here is derived from an EMBL/GenBank/DDBJ whole genome shotgun (WGS) entry which is preliminary data.</text>
</comment>
<organism evidence="4 5">
    <name type="scientific">Henriciella mobilis</name>
    <dbReference type="NCBI Taxonomy" id="2305467"/>
    <lineage>
        <taxon>Bacteria</taxon>
        <taxon>Pseudomonadati</taxon>
        <taxon>Pseudomonadota</taxon>
        <taxon>Alphaproteobacteria</taxon>
        <taxon>Hyphomonadales</taxon>
        <taxon>Hyphomonadaceae</taxon>
        <taxon>Henriciella</taxon>
    </lineage>
</organism>
<feature type="domain" description="Ancillary SecYEG translocon subunit/Cell division coordinator CpoB TPR" evidence="3">
    <location>
        <begin position="43"/>
        <end position="208"/>
    </location>
</feature>
<reference evidence="4 5" key="1">
    <citation type="submission" date="2018-08" db="EMBL/GenBank/DDBJ databases">
        <title>Henriciella mobilis sp. nov., isolated from seawater.</title>
        <authorList>
            <person name="Cheng H."/>
            <person name="Wu Y.-H."/>
            <person name="Xu X.-W."/>
            <person name="Guo L.-L."/>
        </authorList>
    </citation>
    <scope>NUCLEOTIDE SEQUENCE [LARGE SCALE GENOMIC DNA]</scope>
    <source>
        <strain evidence="4 5">JN25</strain>
    </source>
</reference>
<sequence length="267" mass="28452">MPGTSPGVRVRERIDWPVIGVSQVADIFEEVEEGLRQDRAERLWKKYGVFAYIAAALLIGGVAANEYLQHRTTQSAEQNAQAFETARNALADQEFQSAAEGFEALADSDARIAPLAANFLAEARLQGNADRAAAIAALEQAAAQDTPIGKLSRLKAAYLKSETASRQDVEAYLGSLANEDTQFGALALELLASMAVAEGDFDYAREQFGFLRLDSPYVPQGVRQRAIRALAALPAAAPATQPAEGQPETTADGGEGQAPATDGDQQE</sequence>
<dbReference type="Proteomes" id="UP000266385">
    <property type="component" value="Unassembled WGS sequence"/>
</dbReference>
<keyword evidence="5" id="KW-1185">Reference proteome</keyword>
<dbReference type="EMBL" id="QWFX01000013">
    <property type="protein sequence ID" value="RIJ27859.1"/>
    <property type="molecule type" value="Genomic_DNA"/>
</dbReference>
<name>A0A399RE89_9PROT</name>
<feature type="transmembrane region" description="Helical" evidence="2">
    <location>
        <begin position="49"/>
        <end position="68"/>
    </location>
</feature>